<sequence length="521" mass="55476">MQISLALLSCVLSVALAAQNILAAPSPLPLPGVDNDLDGDKQLNDGLPADIFHYMGQYSPRYLVKDDTTLVPPGCQVSAVSSLERHGARHFTSGALKNAQATLKTLKTALSPATNVPDNLRFIANYTIGTETGSLVPYGALQAYLSGKSTAKVYPGLSGRSAKLFVRSSGDEALGDDRVIVTAKYWRLGFEGKPFPSGDFSTSAQIRAAPGLTEPDVVFSELTGQNNTLDVSTCTNENNLPSSQRESGAQSRYGASTLLPTIGARLQQVIKDAGGANVTLTYSDILNIGNLCSFETLGLSTVQSGSLQLPNGKISPWCNIFNHDEWPLYGYALDVGKWTGAGYGNPYYKALGQGYIRELLARFNGKLPPALDKPTSLNSTIDGSNATFPTPPAKSVFFDGSHDNNVGPIAAAFGLFDGPALQTSSHAGQAPHNWVFSRIAPLQGKIVFEKITCGVPNTPLPLSQDYLRVRANGAIQSPSNASWCPDAGLDPLSRLGLCKLSSVNKALDWVNTDTEWQKCFA</sequence>
<evidence type="ECO:0000256" key="8">
    <source>
        <dbReference type="ARBA" id="ARBA00042300"/>
    </source>
</evidence>
<evidence type="ECO:0000256" key="7">
    <source>
        <dbReference type="ARBA" id="ARBA00041857"/>
    </source>
</evidence>
<evidence type="ECO:0000256" key="4">
    <source>
        <dbReference type="ARBA" id="ARBA00022801"/>
    </source>
</evidence>
<dbReference type="PIRSF" id="PIRSF000894">
    <property type="entry name" value="Acid_phosphatase"/>
    <property type="match status" value="1"/>
</dbReference>
<evidence type="ECO:0000256" key="17">
    <source>
        <dbReference type="PIRSR" id="PIRSR000894-2"/>
    </source>
</evidence>
<dbReference type="PANTHER" id="PTHR20963">
    <property type="entry name" value="MULTIPLE INOSITOL POLYPHOSPHATE PHOSPHATASE-RELATED"/>
    <property type="match status" value="1"/>
</dbReference>
<comment type="catalytic activity">
    <reaction evidence="9">
        <text>1D-myo-inositol 1,2,5,6-tetrakisphosphate + H2O = 1D-myo-inositol 1,2,6-trisphosphate + phosphate</text>
        <dbReference type="Rhea" id="RHEA:77119"/>
        <dbReference type="ChEBI" id="CHEBI:15377"/>
        <dbReference type="ChEBI" id="CHEBI:43474"/>
        <dbReference type="ChEBI" id="CHEBI:195535"/>
        <dbReference type="ChEBI" id="CHEBI:195537"/>
    </reaction>
    <physiologicalReaction direction="left-to-right" evidence="9">
        <dbReference type="Rhea" id="RHEA:77120"/>
    </physiologicalReaction>
</comment>
<evidence type="ECO:0000256" key="9">
    <source>
        <dbReference type="ARBA" id="ARBA00043670"/>
    </source>
</evidence>
<dbReference type="AlphaFoldDB" id="A0A0N7LB56"/>
<accession>A0A0N7LB56</accession>
<dbReference type="STRING" id="401625.A0A0N7LB56"/>
<dbReference type="GO" id="GO:0016158">
    <property type="term" value="F:inositol hexakisphosphate 3-phosphatase activity"/>
    <property type="evidence" value="ECO:0007669"/>
    <property type="project" value="UniProtKB-EC"/>
</dbReference>
<evidence type="ECO:0000256" key="13">
    <source>
        <dbReference type="ARBA" id="ARBA00043788"/>
    </source>
</evidence>
<feature type="disulfide bond" evidence="17">
    <location>
        <begin position="292"/>
        <end position="318"/>
    </location>
</feature>
<dbReference type="InterPro" id="IPR029033">
    <property type="entry name" value="His_PPase_superfam"/>
</dbReference>
<evidence type="ECO:0000256" key="10">
    <source>
        <dbReference type="ARBA" id="ARBA00043675"/>
    </source>
</evidence>
<evidence type="ECO:0000256" key="16">
    <source>
        <dbReference type="PIRSR" id="PIRSR000894-1"/>
    </source>
</evidence>
<dbReference type="InterPro" id="IPR016274">
    <property type="entry name" value="Histidine_acid_Pase_euk"/>
</dbReference>
<dbReference type="InterPro" id="IPR033379">
    <property type="entry name" value="Acid_Pase_AS"/>
</dbReference>
<dbReference type="GO" id="GO:0005576">
    <property type="term" value="C:extracellular region"/>
    <property type="evidence" value="ECO:0007669"/>
    <property type="project" value="UniProtKB-SubCell"/>
</dbReference>
<evidence type="ECO:0000256" key="12">
    <source>
        <dbReference type="ARBA" id="ARBA00043748"/>
    </source>
</evidence>
<evidence type="ECO:0000256" key="15">
    <source>
        <dbReference type="ARBA" id="ARBA00044262"/>
    </source>
</evidence>
<keyword evidence="18" id="KW-0732">Signal</keyword>
<keyword evidence="5 17" id="KW-1015">Disulfide bond</keyword>
<evidence type="ECO:0000256" key="5">
    <source>
        <dbReference type="ARBA" id="ARBA00023157"/>
    </source>
</evidence>
<evidence type="ECO:0000256" key="14">
    <source>
        <dbReference type="ARBA" id="ARBA00044106"/>
    </source>
</evidence>
<feature type="signal peptide" evidence="18">
    <location>
        <begin position="1"/>
        <end position="17"/>
    </location>
</feature>
<organism evidence="19 20">
    <name type="scientific">Ceraceosorus bombacis</name>
    <dbReference type="NCBI Taxonomy" id="401625"/>
    <lineage>
        <taxon>Eukaryota</taxon>
        <taxon>Fungi</taxon>
        <taxon>Dikarya</taxon>
        <taxon>Basidiomycota</taxon>
        <taxon>Ustilaginomycotina</taxon>
        <taxon>Exobasidiomycetes</taxon>
        <taxon>Ceraceosorales</taxon>
        <taxon>Ceraceosoraceae</taxon>
        <taxon>Ceraceosorus</taxon>
    </lineage>
</organism>
<evidence type="ECO:0000256" key="3">
    <source>
        <dbReference type="ARBA" id="ARBA00022525"/>
    </source>
</evidence>
<keyword evidence="20" id="KW-1185">Reference proteome</keyword>
<feature type="active site" description="Proton donor" evidence="16">
    <location>
        <position position="403"/>
    </location>
</feature>
<evidence type="ECO:0000256" key="11">
    <source>
        <dbReference type="ARBA" id="ARBA00043721"/>
    </source>
</evidence>
<dbReference type="SUPFAM" id="SSF53254">
    <property type="entry name" value="Phosphoglycerate mutase-like"/>
    <property type="match status" value="1"/>
</dbReference>
<comment type="subcellular location">
    <subcellularLocation>
        <location evidence="1">Secreted</location>
    </subcellularLocation>
</comment>
<comment type="catalytic activity">
    <reaction evidence="12">
        <text>1D-myo-inositol 1,2,4,5,6-pentakisphosphate + H2O = 1D-myo-inositol 1,2,5,6-tetrakisphosphate + phosphate</text>
        <dbReference type="Rhea" id="RHEA:77115"/>
        <dbReference type="ChEBI" id="CHEBI:15377"/>
        <dbReference type="ChEBI" id="CHEBI:43474"/>
        <dbReference type="ChEBI" id="CHEBI:57798"/>
        <dbReference type="ChEBI" id="CHEBI:195535"/>
    </reaction>
    <physiologicalReaction direction="left-to-right" evidence="12">
        <dbReference type="Rhea" id="RHEA:77116"/>
    </physiologicalReaction>
</comment>
<evidence type="ECO:0000256" key="6">
    <source>
        <dbReference type="ARBA" id="ARBA00023180"/>
    </source>
</evidence>
<protein>
    <recommendedName>
        <fullName evidence="14">Phytase A</fullName>
    </recommendedName>
    <alternativeName>
        <fullName evidence="15">Histidine acid phosphatase phyA</fullName>
    </alternativeName>
    <alternativeName>
        <fullName evidence="8">Myo-inositol hexakisphosphate phosphohydrolase A</fullName>
    </alternativeName>
    <alternativeName>
        <fullName evidence="7">Myo-inositol-hexaphosphate 3-phosphohydrolase A</fullName>
    </alternativeName>
</protein>
<dbReference type="Pfam" id="PF00328">
    <property type="entry name" value="His_Phos_2"/>
    <property type="match status" value="1"/>
</dbReference>
<comment type="catalytic activity">
    <reaction evidence="13">
        <text>1D-myo-inositol hexakisphosphate + H2O = 1D-myo-inositol 1,2,4,5,6-pentakisphosphate + phosphate</text>
        <dbReference type="Rhea" id="RHEA:16989"/>
        <dbReference type="ChEBI" id="CHEBI:15377"/>
        <dbReference type="ChEBI" id="CHEBI:43474"/>
        <dbReference type="ChEBI" id="CHEBI:57798"/>
        <dbReference type="ChEBI" id="CHEBI:58130"/>
        <dbReference type="EC" id="3.1.3.8"/>
    </reaction>
    <physiologicalReaction direction="left-to-right" evidence="13">
        <dbReference type="Rhea" id="RHEA:16990"/>
    </physiologicalReaction>
</comment>
<dbReference type="PANTHER" id="PTHR20963:SF24">
    <property type="entry name" value="3-PHYTASE B"/>
    <property type="match status" value="1"/>
</dbReference>
<keyword evidence="3" id="KW-0964">Secreted</keyword>
<dbReference type="Proteomes" id="UP000054845">
    <property type="component" value="Unassembled WGS sequence"/>
</dbReference>
<name>A0A0N7LB56_9BASI</name>
<evidence type="ECO:0000256" key="1">
    <source>
        <dbReference type="ARBA" id="ARBA00004613"/>
    </source>
</evidence>
<dbReference type="EMBL" id="CCYA01000270">
    <property type="protein sequence ID" value="CEH18450.1"/>
    <property type="molecule type" value="Genomic_DNA"/>
</dbReference>
<dbReference type="OrthoDB" id="6509975at2759"/>
<evidence type="ECO:0000256" key="2">
    <source>
        <dbReference type="ARBA" id="ARBA00011245"/>
    </source>
</evidence>
<dbReference type="InterPro" id="IPR000560">
    <property type="entry name" value="His_Pase_clade-2"/>
</dbReference>
<dbReference type="Gene3D" id="3.40.50.1240">
    <property type="entry name" value="Phosphoglycerate mutase-like"/>
    <property type="match status" value="1"/>
</dbReference>
<comment type="catalytic activity">
    <reaction evidence="10">
        <text>1D-myo-inositol 1,2-bisphosphate + H2O = 1D-myo-inositol 2-phosphate + phosphate</text>
        <dbReference type="Rhea" id="RHEA:77135"/>
        <dbReference type="ChEBI" id="CHEBI:15377"/>
        <dbReference type="ChEBI" id="CHEBI:43474"/>
        <dbReference type="ChEBI" id="CHEBI:84142"/>
        <dbReference type="ChEBI" id="CHEBI:195539"/>
    </reaction>
    <physiologicalReaction direction="left-to-right" evidence="10">
        <dbReference type="Rhea" id="RHEA:77136"/>
    </physiologicalReaction>
</comment>
<comment type="catalytic activity">
    <reaction evidence="11">
        <text>1D-myo-inositol 1,2,6-trisphosphate + H2O = 1D-myo-inositol 1,2-bisphosphate + phosphate</text>
        <dbReference type="Rhea" id="RHEA:77131"/>
        <dbReference type="ChEBI" id="CHEBI:15377"/>
        <dbReference type="ChEBI" id="CHEBI:43474"/>
        <dbReference type="ChEBI" id="CHEBI:195537"/>
        <dbReference type="ChEBI" id="CHEBI:195539"/>
    </reaction>
    <physiologicalReaction direction="left-to-right" evidence="11">
        <dbReference type="Rhea" id="RHEA:77132"/>
    </physiologicalReaction>
</comment>
<dbReference type="GO" id="GO:0003993">
    <property type="term" value="F:acid phosphatase activity"/>
    <property type="evidence" value="ECO:0007669"/>
    <property type="project" value="TreeGrafter"/>
</dbReference>
<evidence type="ECO:0000313" key="19">
    <source>
        <dbReference type="EMBL" id="CEH18450.1"/>
    </source>
</evidence>
<evidence type="ECO:0000256" key="18">
    <source>
        <dbReference type="SAM" id="SignalP"/>
    </source>
</evidence>
<dbReference type="PROSITE" id="PS00778">
    <property type="entry name" value="HIS_ACID_PHOSPHAT_2"/>
    <property type="match status" value="1"/>
</dbReference>
<dbReference type="CDD" id="cd07061">
    <property type="entry name" value="HP_HAP_like"/>
    <property type="match status" value="1"/>
</dbReference>
<feature type="chain" id="PRO_5006015236" description="Phytase A" evidence="18">
    <location>
        <begin position="18"/>
        <end position="521"/>
    </location>
</feature>
<keyword evidence="4" id="KW-0378">Hydrolase</keyword>
<keyword evidence="6" id="KW-0325">Glycoprotein</keyword>
<comment type="subunit">
    <text evidence="2">Monomer.</text>
</comment>
<feature type="active site" description="Nucleophile" evidence="16">
    <location>
        <position position="86"/>
    </location>
</feature>
<proteinExistence type="predicted"/>
<reference evidence="19 20" key="1">
    <citation type="submission" date="2014-09" db="EMBL/GenBank/DDBJ databases">
        <authorList>
            <person name="Magalhaes I.L.F."/>
            <person name="Oliveira U."/>
            <person name="Santos F.R."/>
            <person name="Vidigal T.H.D.A."/>
            <person name="Brescovit A.D."/>
            <person name="Santos A.J."/>
        </authorList>
    </citation>
    <scope>NUCLEOTIDE SEQUENCE [LARGE SCALE GENOMIC DNA]</scope>
</reference>
<feature type="disulfide bond" evidence="17">
    <location>
        <begin position="75"/>
        <end position="453"/>
    </location>
</feature>
<evidence type="ECO:0000313" key="20">
    <source>
        <dbReference type="Proteomes" id="UP000054845"/>
    </source>
</evidence>